<evidence type="ECO:0000259" key="4">
    <source>
        <dbReference type="Pfam" id="PF19290"/>
    </source>
</evidence>
<dbReference type="GO" id="GO:0008237">
    <property type="term" value="F:metallopeptidase activity"/>
    <property type="evidence" value="ECO:0007669"/>
    <property type="project" value="InterPro"/>
</dbReference>
<dbReference type="InterPro" id="IPR045569">
    <property type="entry name" value="Metalloprtase-TldD/E_C"/>
</dbReference>
<dbReference type="PANTHER" id="PTHR43421:SF1">
    <property type="entry name" value="METALLOPROTEASE PMBA"/>
    <property type="match status" value="1"/>
</dbReference>
<dbReference type="InterPro" id="IPR036059">
    <property type="entry name" value="TldD/PmbA_sf"/>
</dbReference>
<dbReference type="InterPro" id="IPR035068">
    <property type="entry name" value="TldD/PmbA_N"/>
</dbReference>
<evidence type="ECO:0000259" key="3">
    <source>
        <dbReference type="Pfam" id="PF19289"/>
    </source>
</evidence>
<dbReference type="Pfam" id="PF19290">
    <property type="entry name" value="PmbA_TldD_2nd"/>
    <property type="match status" value="1"/>
</dbReference>
<evidence type="ECO:0000313" key="6">
    <source>
        <dbReference type="Proteomes" id="UP000285023"/>
    </source>
</evidence>
<dbReference type="GO" id="GO:0005829">
    <property type="term" value="C:cytosol"/>
    <property type="evidence" value="ECO:0007669"/>
    <property type="project" value="TreeGrafter"/>
</dbReference>
<dbReference type="SUPFAM" id="SSF111283">
    <property type="entry name" value="Putative modulator of DNA gyrase, PmbA/TldD"/>
    <property type="match status" value="1"/>
</dbReference>
<keyword evidence="6" id="KW-1185">Reference proteome</keyword>
<gene>
    <name evidence="5" type="ORF">D3M59_04085</name>
</gene>
<protein>
    <submittedName>
        <fullName evidence="5">TldD/PmbA family protein</fullName>
    </submittedName>
</protein>
<evidence type="ECO:0000313" key="5">
    <source>
        <dbReference type="EMBL" id="RIX32158.1"/>
    </source>
</evidence>
<comment type="similarity">
    <text evidence="1">Belongs to the peptidase U62 family.</text>
</comment>
<dbReference type="InterPro" id="IPR047657">
    <property type="entry name" value="PmbA"/>
</dbReference>
<reference evidence="5 6" key="1">
    <citation type="submission" date="2018-09" db="EMBL/GenBank/DDBJ databases">
        <title>Sphingomonas sp. DAC4.</title>
        <authorList>
            <person name="Seo T."/>
        </authorList>
    </citation>
    <scope>NUCLEOTIDE SEQUENCE [LARGE SCALE GENOMIC DNA]</scope>
    <source>
        <strain evidence="5 6">DAC4</strain>
    </source>
</reference>
<dbReference type="Pfam" id="PF01523">
    <property type="entry name" value="PmbA_TldD_1st"/>
    <property type="match status" value="1"/>
</dbReference>
<evidence type="ECO:0000256" key="1">
    <source>
        <dbReference type="ARBA" id="ARBA00005836"/>
    </source>
</evidence>
<dbReference type="InterPro" id="IPR002510">
    <property type="entry name" value="Metalloprtase-TldD/E_N"/>
</dbReference>
<organism evidence="5 6">
    <name type="scientific">Sphingomonas edaphi</name>
    <dbReference type="NCBI Taxonomy" id="2315689"/>
    <lineage>
        <taxon>Bacteria</taxon>
        <taxon>Pseudomonadati</taxon>
        <taxon>Pseudomonadota</taxon>
        <taxon>Alphaproteobacteria</taxon>
        <taxon>Sphingomonadales</taxon>
        <taxon>Sphingomonadaceae</taxon>
        <taxon>Sphingomonas</taxon>
    </lineage>
</organism>
<feature type="domain" description="Metalloprotease TldD/E N-terminal" evidence="2">
    <location>
        <begin position="26"/>
        <end position="90"/>
    </location>
</feature>
<accession>A0A418Q2H3</accession>
<dbReference type="OrthoDB" id="9803618at2"/>
<dbReference type="Gene3D" id="3.30.2290.10">
    <property type="entry name" value="PmbA/TldD superfamily"/>
    <property type="match status" value="1"/>
</dbReference>
<name>A0A418Q2H3_9SPHN</name>
<dbReference type="InterPro" id="IPR045570">
    <property type="entry name" value="Metalloprtase-TldD/E_cen_dom"/>
</dbReference>
<feature type="domain" description="Metalloprotease TldD/E C-terminal" evidence="3">
    <location>
        <begin position="232"/>
        <end position="446"/>
    </location>
</feature>
<comment type="caution">
    <text evidence="5">The sequence shown here is derived from an EMBL/GenBank/DDBJ whole genome shotgun (WGS) entry which is preliminary data.</text>
</comment>
<dbReference type="Pfam" id="PF19289">
    <property type="entry name" value="PmbA_TldD_3rd"/>
    <property type="match status" value="1"/>
</dbReference>
<evidence type="ECO:0000259" key="2">
    <source>
        <dbReference type="Pfam" id="PF01523"/>
    </source>
</evidence>
<dbReference type="PANTHER" id="PTHR43421">
    <property type="entry name" value="METALLOPROTEASE PMBA"/>
    <property type="match status" value="1"/>
</dbReference>
<sequence>MLEPAAARDKAASIVELALKGGADAADAVYAGERSQGVSVRLGELEDVHRSEGEEIGLRVFRGKKTASVASSDLSADAMAALVDRALAMAAEAPEDQYAGLAPEELLFRGEPADLDIDDGGDPEPAALRERALAAEDAARAVGGITNSNGGSASASASTFAIATSHGFAGATRATGYSCSASVVAGEGSAMQRDYAWHSARHLSDLEAPQDIGARAANRTVGRLNPVKMAAGVMPVLFDPRVATTLLGHFVAAISGSAIARQSSFLLDALGTQLFAKGITIHDDPFRRRGLRSRAFDSEGLSVRASELVSDGILNGWLAESASARQLGMAPTGHAVRGVSGSPGSGPANLYLAPGGIEREKMVRGVKRGVLVTELIGQGVNGVTGDYSRGAAGFLIENGEIAAPVAEITIASNLKQMFATLIPASDLRFRRGVDSPTLMVPEMTVASA</sequence>
<dbReference type="RefSeq" id="WP_119531823.1">
    <property type="nucleotide sequence ID" value="NZ_QXTF01000001.1"/>
</dbReference>
<feature type="domain" description="Metalloprotease TldD/E central" evidence="4">
    <location>
        <begin position="121"/>
        <end position="224"/>
    </location>
</feature>
<proteinExistence type="inferred from homology"/>
<dbReference type="EMBL" id="QXTF01000001">
    <property type="protein sequence ID" value="RIX32158.1"/>
    <property type="molecule type" value="Genomic_DNA"/>
</dbReference>
<dbReference type="AlphaFoldDB" id="A0A418Q2H3"/>
<dbReference type="GO" id="GO:0006508">
    <property type="term" value="P:proteolysis"/>
    <property type="evidence" value="ECO:0007669"/>
    <property type="project" value="InterPro"/>
</dbReference>
<dbReference type="Proteomes" id="UP000285023">
    <property type="component" value="Unassembled WGS sequence"/>
</dbReference>